<dbReference type="InterPro" id="IPR051201">
    <property type="entry name" value="Chloro_Bact_Ser_Proteases"/>
</dbReference>
<evidence type="ECO:0000256" key="2">
    <source>
        <dbReference type="ARBA" id="ARBA00022670"/>
    </source>
</evidence>
<dbReference type="Pfam" id="PF13365">
    <property type="entry name" value="Trypsin_2"/>
    <property type="match status" value="1"/>
</dbReference>
<dbReference type="PRINTS" id="PR00834">
    <property type="entry name" value="PROTEASES2C"/>
</dbReference>
<sequence>MKELKNALLYGLVIIQYIQSMYCYIPNKTPMYMKLDGANLKHSLITKRREMIFYSIALNTLNSKKVNAEQSVIDNKISSKDIIKYIEEEQTNIFEKSISSVCYISTEYSSMADKYNLNKEDLPKGVGTGFIWDKKGHIITNFHVINKVDKALVTITDINRVKKTYVAKLTGVDPDTDLAILKIDAPESELQVINYNKDVKPRIGQFAFAIGNPFGQDHTFTTGIISAINREITAPTGRKIFGIIQTDAAINPGNSGGPLLNSDGEIIGINTASLGMGVSAGIGFAIPISSALKSICDIIDTGYVQKAILGISYMERNPSIVESEKSGIPIIAKGILILDVPKQSPAYAAGLQGITRDEKTKKVISIGDIIIAINNMPINNPDNLNIILKNFKPNDKIIIKYLRNNKEYTTSLILGSYKGATFTLLENERGKNFDDERKPVDIPLKNLEPVIQPKLN</sequence>
<evidence type="ECO:0000256" key="1">
    <source>
        <dbReference type="ARBA" id="ARBA00010541"/>
    </source>
</evidence>
<comment type="similarity">
    <text evidence="1">Belongs to the peptidase S1C family.</text>
</comment>
<dbReference type="InterPro" id="IPR001940">
    <property type="entry name" value="Peptidase_S1C"/>
</dbReference>
<dbReference type="InterPro" id="IPR043504">
    <property type="entry name" value="Peptidase_S1_PA_chymotrypsin"/>
</dbReference>
<dbReference type="Pfam" id="PF13180">
    <property type="entry name" value="PDZ_2"/>
    <property type="match status" value="1"/>
</dbReference>
<dbReference type="SUPFAM" id="SSF50156">
    <property type="entry name" value="PDZ domain-like"/>
    <property type="match status" value="1"/>
</dbReference>
<keyword evidence="3" id="KW-0378">Hydrolase</keyword>
<evidence type="ECO:0000313" key="5">
    <source>
        <dbReference type="EMBL" id="QHT89357.1"/>
    </source>
</evidence>
<feature type="domain" description="PDZ" evidence="4">
    <location>
        <begin position="324"/>
        <end position="405"/>
    </location>
</feature>
<dbReference type="GO" id="GO:0004252">
    <property type="term" value="F:serine-type endopeptidase activity"/>
    <property type="evidence" value="ECO:0007669"/>
    <property type="project" value="InterPro"/>
</dbReference>
<dbReference type="SMART" id="SM00228">
    <property type="entry name" value="PDZ"/>
    <property type="match status" value="1"/>
</dbReference>
<evidence type="ECO:0000259" key="4">
    <source>
        <dbReference type="SMART" id="SM00228"/>
    </source>
</evidence>
<dbReference type="PANTHER" id="PTHR43343:SF3">
    <property type="entry name" value="PROTEASE DO-LIKE 8, CHLOROPLASTIC"/>
    <property type="match status" value="1"/>
</dbReference>
<dbReference type="InterPro" id="IPR036034">
    <property type="entry name" value="PDZ_sf"/>
</dbReference>
<dbReference type="GO" id="GO:0006508">
    <property type="term" value="P:proteolysis"/>
    <property type="evidence" value="ECO:0007669"/>
    <property type="project" value="UniProtKB-KW"/>
</dbReference>
<proteinExistence type="inferred from homology"/>
<dbReference type="Gene3D" id="2.40.10.10">
    <property type="entry name" value="Trypsin-like serine proteases"/>
    <property type="match status" value="2"/>
</dbReference>
<dbReference type="AlphaFoldDB" id="A0A6C0IAD6"/>
<dbReference type="EMBL" id="MN740139">
    <property type="protein sequence ID" value="QHT89357.1"/>
    <property type="molecule type" value="Genomic_DNA"/>
</dbReference>
<dbReference type="InterPro" id="IPR009003">
    <property type="entry name" value="Peptidase_S1_PA"/>
</dbReference>
<dbReference type="InterPro" id="IPR001478">
    <property type="entry name" value="PDZ"/>
</dbReference>
<dbReference type="SUPFAM" id="SSF50494">
    <property type="entry name" value="Trypsin-like serine proteases"/>
    <property type="match status" value="1"/>
</dbReference>
<name>A0A6C0IAD6_9ZZZZ</name>
<reference evidence="5" key="1">
    <citation type="journal article" date="2020" name="Nature">
        <title>Giant virus diversity and host interactions through global metagenomics.</title>
        <authorList>
            <person name="Schulz F."/>
            <person name="Roux S."/>
            <person name="Paez-Espino D."/>
            <person name="Jungbluth S."/>
            <person name="Walsh D.A."/>
            <person name="Denef V.J."/>
            <person name="McMahon K.D."/>
            <person name="Konstantinidis K.T."/>
            <person name="Eloe-Fadrosh E.A."/>
            <person name="Kyrpides N.C."/>
            <person name="Woyke T."/>
        </authorList>
    </citation>
    <scope>NUCLEOTIDE SEQUENCE</scope>
    <source>
        <strain evidence="5">GVMAG-M-3300023184-60</strain>
    </source>
</reference>
<dbReference type="Gene3D" id="2.30.42.10">
    <property type="match status" value="1"/>
</dbReference>
<dbReference type="PANTHER" id="PTHR43343">
    <property type="entry name" value="PEPTIDASE S12"/>
    <property type="match status" value="1"/>
</dbReference>
<evidence type="ECO:0000256" key="3">
    <source>
        <dbReference type="ARBA" id="ARBA00022801"/>
    </source>
</evidence>
<keyword evidence="2" id="KW-0645">Protease</keyword>
<organism evidence="5">
    <name type="scientific">viral metagenome</name>
    <dbReference type="NCBI Taxonomy" id="1070528"/>
    <lineage>
        <taxon>unclassified sequences</taxon>
        <taxon>metagenomes</taxon>
        <taxon>organismal metagenomes</taxon>
    </lineage>
</organism>
<protein>
    <recommendedName>
        <fullName evidence="4">PDZ domain-containing protein</fullName>
    </recommendedName>
</protein>
<accession>A0A6C0IAD6</accession>